<feature type="region of interest" description="Disordered" evidence="1">
    <location>
        <begin position="1"/>
        <end position="62"/>
    </location>
</feature>
<protein>
    <submittedName>
        <fullName evidence="2">Uncharacterized protein</fullName>
    </submittedName>
</protein>
<accession>A0AAV2B328</accession>
<comment type="caution">
    <text evidence="2">The sequence shown here is derived from an EMBL/GenBank/DDBJ whole genome shotgun (WGS) entry which is preliminary data.</text>
</comment>
<sequence>MPPKGRGRGRGVPARDDQSSQQPRQTQGGQPPPGFGQTTSVSALVSELTSSESQTNLEPQPVDTISALGIELKHKLALTPSLPAKPAPGRLGKPIRLISNCITFQAPSGNVYHYDVEIVSKGRSRTTKQPPPNHPPLKLRMRPHCRETKNTVV</sequence>
<gene>
    <name evidence="2" type="ORF">LARSCL_LOCUS16623</name>
</gene>
<reference evidence="2 3" key="1">
    <citation type="submission" date="2024-04" db="EMBL/GenBank/DDBJ databases">
        <authorList>
            <person name="Rising A."/>
            <person name="Reimegard J."/>
            <person name="Sonavane S."/>
            <person name="Akerstrom W."/>
            <person name="Nylinder S."/>
            <person name="Hedman E."/>
            <person name="Kallberg Y."/>
        </authorList>
    </citation>
    <scope>NUCLEOTIDE SEQUENCE [LARGE SCALE GENOMIC DNA]</scope>
</reference>
<dbReference type="Proteomes" id="UP001497382">
    <property type="component" value="Unassembled WGS sequence"/>
</dbReference>
<proteinExistence type="predicted"/>
<dbReference type="AlphaFoldDB" id="A0AAV2B328"/>
<dbReference type="EMBL" id="CAXIEN010000268">
    <property type="protein sequence ID" value="CAL1290671.1"/>
    <property type="molecule type" value="Genomic_DNA"/>
</dbReference>
<feature type="compositionally biased region" description="Basic and acidic residues" evidence="1">
    <location>
        <begin position="144"/>
        <end position="153"/>
    </location>
</feature>
<feature type="region of interest" description="Disordered" evidence="1">
    <location>
        <begin position="123"/>
        <end position="153"/>
    </location>
</feature>
<organism evidence="2 3">
    <name type="scientific">Larinioides sclopetarius</name>
    <dbReference type="NCBI Taxonomy" id="280406"/>
    <lineage>
        <taxon>Eukaryota</taxon>
        <taxon>Metazoa</taxon>
        <taxon>Ecdysozoa</taxon>
        <taxon>Arthropoda</taxon>
        <taxon>Chelicerata</taxon>
        <taxon>Arachnida</taxon>
        <taxon>Araneae</taxon>
        <taxon>Araneomorphae</taxon>
        <taxon>Entelegynae</taxon>
        <taxon>Araneoidea</taxon>
        <taxon>Araneidae</taxon>
        <taxon>Larinioides</taxon>
    </lineage>
</organism>
<name>A0AAV2B328_9ARAC</name>
<evidence type="ECO:0000313" key="3">
    <source>
        <dbReference type="Proteomes" id="UP001497382"/>
    </source>
</evidence>
<evidence type="ECO:0000256" key="1">
    <source>
        <dbReference type="SAM" id="MobiDB-lite"/>
    </source>
</evidence>
<keyword evidence="3" id="KW-1185">Reference proteome</keyword>
<evidence type="ECO:0000313" key="2">
    <source>
        <dbReference type="EMBL" id="CAL1290671.1"/>
    </source>
</evidence>
<feature type="compositionally biased region" description="Polar residues" evidence="1">
    <location>
        <begin position="41"/>
        <end position="58"/>
    </location>
</feature>
<feature type="compositionally biased region" description="Low complexity" evidence="1">
    <location>
        <begin position="19"/>
        <end position="40"/>
    </location>
</feature>